<evidence type="ECO:0000259" key="1">
    <source>
        <dbReference type="Pfam" id="PF02602"/>
    </source>
</evidence>
<evidence type="ECO:0000313" key="2">
    <source>
        <dbReference type="EMBL" id="SVD96123.1"/>
    </source>
</evidence>
<dbReference type="InterPro" id="IPR003754">
    <property type="entry name" value="4pyrrol_synth_uPrphyn_synth"/>
</dbReference>
<dbReference type="Pfam" id="PF02602">
    <property type="entry name" value="HEM4"/>
    <property type="match status" value="1"/>
</dbReference>
<organism evidence="2">
    <name type="scientific">marine metagenome</name>
    <dbReference type="NCBI Taxonomy" id="408172"/>
    <lineage>
        <taxon>unclassified sequences</taxon>
        <taxon>metagenomes</taxon>
        <taxon>ecological metagenomes</taxon>
    </lineage>
</organism>
<gene>
    <name evidence="2" type="ORF">METZ01_LOCUS448977</name>
</gene>
<protein>
    <recommendedName>
        <fullName evidence="1">Tetrapyrrole biosynthesis uroporphyrinogen III synthase domain-containing protein</fullName>
    </recommendedName>
</protein>
<dbReference type="EMBL" id="UINC01184762">
    <property type="protein sequence ID" value="SVD96123.1"/>
    <property type="molecule type" value="Genomic_DNA"/>
</dbReference>
<reference evidence="2" key="1">
    <citation type="submission" date="2018-05" db="EMBL/GenBank/DDBJ databases">
        <authorList>
            <person name="Lanie J.A."/>
            <person name="Ng W.-L."/>
            <person name="Kazmierczak K.M."/>
            <person name="Andrzejewski T.M."/>
            <person name="Davidsen T.M."/>
            <person name="Wayne K.J."/>
            <person name="Tettelin H."/>
            <person name="Glass J.I."/>
            <person name="Rusch D."/>
            <person name="Podicherti R."/>
            <person name="Tsui H.-C.T."/>
            <person name="Winkler M.E."/>
        </authorList>
    </citation>
    <scope>NUCLEOTIDE SEQUENCE</scope>
</reference>
<feature type="domain" description="Tetrapyrrole biosynthesis uroporphyrinogen III synthase" evidence="1">
    <location>
        <begin position="17"/>
        <end position="136"/>
    </location>
</feature>
<name>A0A382ZL11_9ZZZZ</name>
<proteinExistence type="predicted"/>
<dbReference type="GO" id="GO:0033014">
    <property type="term" value="P:tetrapyrrole biosynthetic process"/>
    <property type="evidence" value="ECO:0007669"/>
    <property type="project" value="InterPro"/>
</dbReference>
<dbReference type="InterPro" id="IPR036108">
    <property type="entry name" value="4pyrrol_syn_uPrphyn_synt_sf"/>
</dbReference>
<dbReference type="GO" id="GO:0004852">
    <property type="term" value="F:uroporphyrinogen-III synthase activity"/>
    <property type="evidence" value="ECO:0007669"/>
    <property type="project" value="InterPro"/>
</dbReference>
<accession>A0A382ZL11</accession>
<dbReference type="CDD" id="cd06578">
    <property type="entry name" value="HemD"/>
    <property type="match status" value="1"/>
</dbReference>
<dbReference type="SUPFAM" id="SSF69618">
    <property type="entry name" value="HemD-like"/>
    <property type="match status" value="1"/>
</dbReference>
<dbReference type="Gene3D" id="3.40.50.10090">
    <property type="match status" value="1"/>
</dbReference>
<dbReference type="AlphaFoldDB" id="A0A382ZL11"/>
<sequence>MHILLTRPLEDSNELIIKFKNLGHLVSHMPVIQIEKLNYKIKDYLHFKGIIFTSSNAIKFLDTKLFDKKLICFCVGTATEKKALSSGFQNVISAEGNVNNLKELIFQNFNSSNGKLLYVSGDIISNDLDKDLLSNGY</sequence>
<feature type="non-terminal residue" evidence="2">
    <location>
        <position position="137"/>
    </location>
</feature>